<keyword evidence="2" id="KW-1185">Reference proteome</keyword>
<evidence type="ECO:0008006" key="3">
    <source>
        <dbReference type="Google" id="ProtNLM"/>
    </source>
</evidence>
<evidence type="ECO:0000313" key="2">
    <source>
        <dbReference type="Proteomes" id="UP000632828"/>
    </source>
</evidence>
<dbReference type="AlphaFoldDB" id="A0A8J6UHK4"/>
<accession>A0A8J6UHK4</accession>
<comment type="caution">
    <text evidence="1">The sequence shown here is derived from an EMBL/GenBank/DDBJ whole genome shotgun (WGS) entry which is preliminary data.</text>
</comment>
<proteinExistence type="predicted"/>
<dbReference type="RefSeq" id="WP_191153726.1">
    <property type="nucleotide sequence ID" value="NZ_JACWUN010000002.1"/>
</dbReference>
<dbReference type="Proteomes" id="UP000632828">
    <property type="component" value="Unassembled WGS sequence"/>
</dbReference>
<evidence type="ECO:0000313" key="1">
    <source>
        <dbReference type="EMBL" id="MBD1399450.1"/>
    </source>
</evidence>
<sequence>MNRIKTDWETISRHYRAGCRSLRDIGNEYGISEAAIRKRAKKEGWPRDLSEQIKAKATEKVRIEAVRGGTQGASERTIIEAESDIQSRVALSHRKDIPQKRELVAKLFAEIEAMTDNKELFETLQEALANDDAKALSQAVNKVVSLPQRIKGTADLVNAYRTLIMLEREAFGINDDAGSSEDALANLIKKVQARRVDLVQVARSSR</sequence>
<protein>
    <recommendedName>
        <fullName evidence="3">Terminase</fullName>
    </recommendedName>
</protein>
<gene>
    <name evidence="1" type="ORF">ICT70_02065</name>
</gene>
<dbReference type="EMBL" id="JACWUN010000002">
    <property type="protein sequence ID" value="MBD1399450.1"/>
    <property type="molecule type" value="Genomic_DNA"/>
</dbReference>
<reference evidence="1" key="1">
    <citation type="submission" date="2020-09" db="EMBL/GenBank/DDBJ databases">
        <title>Pelobacter alkaliphilus sp. nov., a novel anaerobic arsenate-reducing bacterium from terrestrial mud volcano.</title>
        <authorList>
            <person name="Khomyakova M.A."/>
            <person name="Merkel A.Y."/>
            <person name="Slobodkin A.I."/>
        </authorList>
    </citation>
    <scope>NUCLEOTIDE SEQUENCE</scope>
    <source>
        <strain evidence="1">M08fum</strain>
    </source>
</reference>
<name>A0A8J6UHK4_9BACT</name>
<organism evidence="1 2">
    <name type="scientific">Pelovirga terrestris</name>
    <dbReference type="NCBI Taxonomy" id="2771352"/>
    <lineage>
        <taxon>Bacteria</taxon>
        <taxon>Pseudomonadati</taxon>
        <taxon>Thermodesulfobacteriota</taxon>
        <taxon>Desulfuromonadia</taxon>
        <taxon>Geobacterales</taxon>
        <taxon>Geobacteraceae</taxon>
        <taxon>Pelovirga</taxon>
    </lineage>
</organism>